<feature type="coiled-coil region" evidence="1">
    <location>
        <begin position="191"/>
        <end position="235"/>
    </location>
</feature>
<evidence type="ECO:0000313" key="3">
    <source>
        <dbReference type="EMBL" id="GKT13916.1"/>
    </source>
</evidence>
<evidence type="ECO:0000256" key="2">
    <source>
        <dbReference type="SAM" id="MobiDB-lite"/>
    </source>
</evidence>
<comment type="caution">
    <text evidence="3">The sequence shown here is derived from an EMBL/GenBank/DDBJ whole genome shotgun (WGS) entry which is preliminary data.</text>
</comment>
<feature type="region of interest" description="Disordered" evidence="2">
    <location>
        <begin position="459"/>
        <end position="483"/>
    </location>
</feature>
<keyword evidence="4" id="KW-1185">Reference proteome</keyword>
<feature type="compositionally biased region" description="Basic and acidic residues" evidence="2">
    <location>
        <begin position="685"/>
        <end position="701"/>
    </location>
</feature>
<organism evidence="3 4">
    <name type="scientific">Aduncisulcus paluster</name>
    <dbReference type="NCBI Taxonomy" id="2918883"/>
    <lineage>
        <taxon>Eukaryota</taxon>
        <taxon>Metamonada</taxon>
        <taxon>Carpediemonas-like organisms</taxon>
        <taxon>Aduncisulcus</taxon>
    </lineage>
</organism>
<feature type="coiled-coil region" evidence="1">
    <location>
        <begin position="262"/>
        <end position="317"/>
    </location>
</feature>
<protein>
    <recommendedName>
        <fullName evidence="5">Lebercilin domain-containing protein</fullName>
    </recommendedName>
</protein>
<feature type="compositionally biased region" description="Polar residues" evidence="2">
    <location>
        <begin position="622"/>
        <end position="632"/>
    </location>
</feature>
<feature type="compositionally biased region" description="Basic and acidic residues" evidence="2">
    <location>
        <begin position="757"/>
        <end position="783"/>
    </location>
</feature>
<evidence type="ECO:0008006" key="5">
    <source>
        <dbReference type="Google" id="ProtNLM"/>
    </source>
</evidence>
<feature type="compositionally biased region" description="Basic and acidic residues" evidence="2">
    <location>
        <begin position="343"/>
        <end position="355"/>
    </location>
</feature>
<keyword evidence="1" id="KW-0175">Coiled coil</keyword>
<feature type="compositionally biased region" description="Polar residues" evidence="2">
    <location>
        <begin position="417"/>
        <end position="447"/>
    </location>
</feature>
<feature type="compositionally biased region" description="Low complexity" evidence="2">
    <location>
        <begin position="394"/>
        <end position="405"/>
    </location>
</feature>
<name>A0ABQ5JR39_9EUKA</name>
<feature type="region of interest" description="Disordered" evidence="2">
    <location>
        <begin position="603"/>
        <end position="669"/>
    </location>
</feature>
<feature type="compositionally biased region" description="Basic and acidic residues" evidence="2">
    <location>
        <begin position="534"/>
        <end position="545"/>
    </location>
</feature>
<proteinExistence type="predicted"/>
<evidence type="ECO:0000313" key="4">
    <source>
        <dbReference type="Proteomes" id="UP001057375"/>
    </source>
</evidence>
<gene>
    <name evidence="3" type="ORF">ADUPG1_010366</name>
</gene>
<sequence length="817" mass="92514">MSHQIFSQHSAQDYSSDIPINSPSGRILSQKERIILAAKEIRHYREREAILHEELDQTKAEASSARKLATMKMRGPSLQMRQKNRRDRWLDFVSDDLRRESTRSKALSHHLDSSSDFSSTDFQFSKKVPISLTAGQSVIDLKTQNEKLKSMLIDLEKKRKAELKQHLANSSKVHSLEKELIRIRRGGRTFLEKHSSEMKGALSRLNDLTKSNQRLRNEATERKNYITRLEETELKQHLANSSKVHSLEKELIRIRRGGRTFLEKHSSEMKGALSRLNDLTKSNQRLRNEATERKNYITRLEESLIKQRRTIVRLKKLAAKQHETIKLLRRRSTISQPSPIESIGHDREHPLRSMAEEEESEPEFHVSMTPVDHLSSISSGRESNRIVVNPQRYSSDSASTTTATSGQMGHLSHSTRHSPSPGQTSLPLPPRSRSQGITLKNAPSSLQDQITSARKTLFRGKPSSSIHGSIHVGMSPSVASTGIRPREVTADRVHFEGIHHHSDSHQHYSASSVSDSKAHKASFSHPNEIGQNEDSSHYRSKDLYSQDSEKGKVIVNGTTGSFSKPKIELYSQFDLHPGLHDSNIDIIDLAKDHSLVLKSQGIPRKSTPSVQQRTETRPIRQNIHQSSKSSTFPHHFRSHRDDHQGDDYQGTLSSQVPSIGSPKPPLNVKRRSTLPVVNRARIIHSHRDSSSKPSDSGDKTYDLKIESPVLPSSSHSGFIDGDGSYFESFIRVLEGELDEVQEKYISPKQRQPQLNPKESEIKSHKILSDPDHREEKDETKGFTDHSPQSGHVLNSHGIHINVNEDEEEFGSGFEQEY</sequence>
<feature type="coiled-coil region" evidence="1">
    <location>
        <begin position="138"/>
        <end position="165"/>
    </location>
</feature>
<feature type="region of interest" description="Disordered" evidence="2">
    <location>
        <begin position="328"/>
        <end position="447"/>
    </location>
</feature>
<feature type="compositionally biased region" description="Acidic residues" evidence="2">
    <location>
        <begin position="803"/>
        <end position="817"/>
    </location>
</feature>
<dbReference type="Proteomes" id="UP001057375">
    <property type="component" value="Unassembled WGS sequence"/>
</dbReference>
<dbReference type="EMBL" id="BQXS01011551">
    <property type="protein sequence ID" value="GKT13916.1"/>
    <property type="molecule type" value="Genomic_DNA"/>
</dbReference>
<feature type="region of interest" description="Disordered" evidence="2">
    <location>
        <begin position="500"/>
        <end position="545"/>
    </location>
</feature>
<feature type="region of interest" description="Disordered" evidence="2">
    <location>
        <begin position="1"/>
        <end position="22"/>
    </location>
</feature>
<accession>A0ABQ5JR39</accession>
<feature type="region of interest" description="Disordered" evidence="2">
    <location>
        <begin position="682"/>
        <end position="701"/>
    </location>
</feature>
<evidence type="ECO:0000256" key="1">
    <source>
        <dbReference type="SAM" id="Coils"/>
    </source>
</evidence>
<feature type="region of interest" description="Disordered" evidence="2">
    <location>
        <begin position="744"/>
        <end position="817"/>
    </location>
</feature>
<reference evidence="3" key="1">
    <citation type="submission" date="2022-03" db="EMBL/GenBank/DDBJ databases">
        <title>Draft genome sequence of Aduncisulcus paluster, a free-living microaerophilic Fornicata.</title>
        <authorList>
            <person name="Yuyama I."/>
            <person name="Kume K."/>
            <person name="Tamura T."/>
            <person name="Inagaki Y."/>
            <person name="Hashimoto T."/>
        </authorList>
    </citation>
    <scope>NUCLEOTIDE SEQUENCE</scope>
    <source>
        <strain evidence="3">NY0171</strain>
    </source>
</reference>